<dbReference type="GO" id="GO:0005737">
    <property type="term" value="C:cytoplasm"/>
    <property type="evidence" value="ECO:0007669"/>
    <property type="project" value="UniProtKB-SubCell"/>
</dbReference>
<evidence type="ECO:0000259" key="12">
    <source>
        <dbReference type="PROSITE" id="PS51698"/>
    </source>
</evidence>
<feature type="compositionally biased region" description="Polar residues" evidence="11">
    <location>
        <begin position="30"/>
        <end position="61"/>
    </location>
</feature>
<keyword evidence="7" id="KW-0963">Cytoplasm</keyword>
<feature type="region of interest" description="Disordered" evidence="11">
    <location>
        <begin position="806"/>
        <end position="830"/>
    </location>
</feature>
<dbReference type="Proteomes" id="UP000002748">
    <property type="component" value="Unassembled WGS sequence"/>
</dbReference>
<evidence type="ECO:0000256" key="4">
    <source>
        <dbReference type="ARBA" id="ARBA00004906"/>
    </source>
</evidence>
<evidence type="ECO:0000256" key="5">
    <source>
        <dbReference type="ARBA" id="ARBA00007434"/>
    </source>
</evidence>
<evidence type="ECO:0000256" key="1">
    <source>
        <dbReference type="ARBA" id="ARBA00000900"/>
    </source>
</evidence>
<dbReference type="GO" id="GO:0000151">
    <property type="term" value="C:ubiquitin ligase complex"/>
    <property type="evidence" value="ECO:0007669"/>
    <property type="project" value="InterPro"/>
</dbReference>
<comment type="catalytic activity">
    <reaction evidence="1">
        <text>S-ubiquitinyl-[E2 ubiquitin-conjugating enzyme]-L-cysteine + [acceptor protein]-L-lysine = [E2 ubiquitin-conjugating enzyme]-L-cysteine + N(6)-ubiquitinyl-[acceptor protein]-L-lysine.</text>
        <dbReference type="EC" id="2.3.2.27"/>
    </reaction>
</comment>
<sequence length="1074" mass="118955">MSANDPNLSDAEKRLARLGGSVSQEPRAASPQTPSEEQAQSGSSTPHVPPSSGSRLLSQAIPSPARVPSPAAKPAAPPAPKPTPAPATPKASPSPKPTAPSGPSRSSSTSTPVQSKPRPAASSPVKPTQSYADWEAQAVGKVFNVTLDAEASDWKKTWLKELRSEMQEENPGMCAELCTGLSQLTDSLHANGVPRVARPSTDRSDDPDQLTVLAGMPEGETVFEYLTGCWKRLNGVNREMSRLGYSKEEKAKWHEAYNELKRLIISYSGMTLEDPTIKPVGPAEFLPLLLGVSGTGAAGDPLTSSAPQPVVQRNPNALAPADLLPFLNDLATGFPEGGMADVITPTLSLFFQEWFKITPTPDLLGQDWQKYLGAMTLLVQVKAIAAIPQIWKTYFSNPTERKTADIDANKSNLRHGLGALQNGLFTLYNAIVRASPESREGALDFFAKVVSLNVKRAGSHIDKVDPEYYRHSKRLDVSEETKIHAEKAEADEYFGQAMDTDSKPGFIPDIFYLLNHVHHLGTIKTISTRTKLERNISDIEKELKRLEGMRGQWAGNPTAEAQGEAAIKKYKGDLATIHASIHAYDTQLLDPAMVRLNVSFCGFLMNWLLRMVDPDHAHPQKPIAWVAHWISATDNCSLPLSSESPVQFRMLPEFFFENVVEYYDFLARYSPDALDDADKDILITFAIAFVNPTHVNNPFLKAKLVAALANGLYPVGYWRKGPLFDRLSTHPQSTAHLMPMILRFWIDVESTGGHTQFWVHVDESAAPDNLDQFIKFVNMLMSDTTFHLEESLTNLAAVHSLRAEKEDEESWNAKTQAEKDDTESQLRQAEQQAPYHTHMGLDHIELIRDITATEKEPFLVGEIVDRLTASLDESLATLVGPKMQELKLKDPERFGFKPKQLLAALAQIYLNLGSEQDFIRAVANDGRSYSKEVFERFARILKNRAIMTDGEVQEIVAFTQRVEDAKATIEIEDEREIPDEFLGEFEKSSPKLTIPDPLLATLMKDPVILPVSRVTVDRSTIRAALLSKELDPFNNVPLKYEDVIPNDELKAQIDEWIAQGKVAKPQEVKMDLDV</sequence>
<dbReference type="RefSeq" id="XP_014176340.1">
    <property type="nucleotide sequence ID" value="XM_014320865.1"/>
</dbReference>
<evidence type="ECO:0000256" key="2">
    <source>
        <dbReference type="ARBA" id="ARBA00004123"/>
    </source>
</evidence>
<dbReference type="Gene3D" id="3.30.40.10">
    <property type="entry name" value="Zinc/RING finger domain, C3HC4 (zinc finger)"/>
    <property type="match status" value="1"/>
</dbReference>
<dbReference type="EC" id="2.3.2.27" evidence="6"/>
<dbReference type="Pfam" id="PF04564">
    <property type="entry name" value="U-box"/>
    <property type="match status" value="1"/>
</dbReference>
<dbReference type="InterPro" id="IPR013083">
    <property type="entry name" value="Znf_RING/FYVE/PHD"/>
</dbReference>
<evidence type="ECO:0000313" key="13">
    <source>
        <dbReference type="EMBL" id="EJT45850.1"/>
    </source>
</evidence>
<evidence type="ECO:0000256" key="3">
    <source>
        <dbReference type="ARBA" id="ARBA00004496"/>
    </source>
</evidence>
<dbReference type="OrthoDB" id="20295at2759"/>
<keyword evidence="10" id="KW-0539">Nucleus</keyword>
<dbReference type="PANTHER" id="PTHR13931">
    <property type="entry name" value="UBIQUITINATION FACTOR E4"/>
    <property type="match status" value="1"/>
</dbReference>
<dbReference type="FunFam" id="3.30.40.10:FF:000055">
    <property type="entry name" value="Ubiquitin conjugation factor e4 a"/>
    <property type="match status" value="1"/>
</dbReference>
<feature type="domain" description="U-box" evidence="12">
    <location>
        <begin position="989"/>
        <end position="1063"/>
    </location>
</feature>
<comment type="similarity">
    <text evidence="5">Belongs to the ubiquitin conjugation factor E4 family.</text>
</comment>
<evidence type="ECO:0000256" key="6">
    <source>
        <dbReference type="ARBA" id="ARBA00012483"/>
    </source>
</evidence>
<accession>J4U6P4</accession>
<reference evidence="13 14" key="1">
    <citation type="journal article" date="2012" name="Eukaryot. Cell">
        <title>Draft genome sequence of CBS 2479, the standard type strain of Trichosporon asahii.</title>
        <authorList>
            <person name="Yang R.Y."/>
            <person name="Li H.T."/>
            <person name="Zhu H."/>
            <person name="Zhou G.P."/>
            <person name="Wang M."/>
            <person name="Wang L."/>
        </authorList>
    </citation>
    <scope>NUCLEOTIDE SEQUENCE [LARGE SCALE GENOMIC DNA]</scope>
    <source>
        <strain evidence="14">ATCC 90039 / CBS 2479 / JCM 2466 / KCTC 7840 / NCYC 2677 / UAMH 7654</strain>
    </source>
</reference>
<name>J4U6P4_TRIAS</name>
<evidence type="ECO:0000256" key="10">
    <source>
        <dbReference type="ARBA" id="ARBA00023242"/>
    </source>
</evidence>
<dbReference type="GO" id="GO:0036503">
    <property type="term" value="P:ERAD pathway"/>
    <property type="evidence" value="ECO:0007669"/>
    <property type="project" value="InterPro"/>
</dbReference>
<keyword evidence="9" id="KW-0833">Ubl conjugation pathway</keyword>
<comment type="subcellular location">
    <subcellularLocation>
        <location evidence="3">Cytoplasm</location>
    </subcellularLocation>
    <subcellularLocation>
        <location evidence="2">Nucleus</location>
    </subcellularLocation>
</comment>
<feature type="compositionally biased region" description="Low complexity" evidence="11">
    <location>
        <begin position="62"/>
        <end position="74"/>
    </location>
</feature>
<dbReference type="InterPro" id="IPR003613">
    <property type="entry name" value="Ubox_domain"/>
</dbReference>
<protein>
    <recommendedName>
        <fullName evidence="6">RING-type E3 ubiquitin transferase</fullName>
        <ecNumber evidence="6">2.3.2.27</ecNumber>
    </recommendedName>
</protein>
<dbReference type="Pfam" id="PF10408">
    <property type="entry name" value="Ufd2P_core"/>
    <property type="match status" value="2"/>
</dbReference>
<dbReference type="UniPathway" id="UPA00143"/>
<dbReference type="AlphaFoldDB" id="J4U6P4"/>
<dbReference type="SMART" id="SM00504">
    <property type="entry name" value="Ubox"/>
    <property type="match status" value="1"/>
</dbReference>
<dbReference type="GO" id="GO:0006511">
    <property type="term" value="P:ubiquitin-dependent protein catabolic process"/>
    <property type="evidence" value="ECO:0007669"/>
    <property type="project" value="InterPro"/>
</dbReference>
<evidence type="ECO:0000256" key="11">
    <source>
        <dbReference type="SAM" id="MobiDB-lite"/>
    </source>
</evidence>
<comment type="caution">
    <text evidence="13">The sequence shown here is derived from an EMBL/GenBank/DDBJ whole genome shotgun (WGS) entry which is preliminary data.</text>
</comment>
<dbReference type="KEGG" id="tasa:A1Q1_05656"/>
<dbReference type="SUPFAM" id="SSF57850">
    <property type="entry name" value="RING/U-box"/>
    <property type="match status" value="1"/>
</dbReference>
<keyword evidence="8" id="KW-0808">Transferase</keyword>
<dbReference type="InterPro" id="IPR019474">
    <property type="entry name" value="Ub_conjug_fac_E4_core"/>
</dbReference>
<dbReference type="PANTHER" id="PTHR13931:SF2">
    <property type="entry name" value="UBIQUITIN CONJUGATION FACTOR E4 B"/>
    <property type="match status" value="1"/>
</dbReference>
<comment type="pathway">
    <text evidence="4">Protein modification; protein ubiquitination.</text>
</comment>
<dbReference type="EMBL" id="ALBS01000320">
    <property type="protein sequence ID" value="EJT45850.1"/>
    <property type="molecule type" value="Genomic_DNA"/>
</dbReference>
<dbReference type="InterPro" id="IPR045132">
    <property type="entry name" value="UBE4"/>
</dbReference>
<feature type="compositionally biased region" description="Low complexity" evidence="11">
    <location>
        <begin position="101"/>
        <end position="117"/>
    </location>
</feature>
<proteinExistence type="inferred from homology"/>
<organism evidence="13 14">
    <name type="scientific">Trichosporon asahii var. asahii (strain ATCC 90039 / CBS 2479 / JCM 2466 / KCTC 7840 / NBRC 103889/ NCYC 2677 / UAMH 7654)</name>
    <name type="common">Yeast</name>
    <dbReference type="NCBI Taxonomy" id="1186058"/>
    <lineage>
        <taxon>Eukaryota</taxon>
        <taxon>Fungi</taxon>
        <taxon>Dikarya</taxon>
        <taxon>Basidiomycota</taxon>
        <taxon>Agaricomycotina</taxon>
        <taxon>Tremellomycetes</taxon>
        <taxon>Trichosporonales</taxon>
        <taxon>Trichosporonaceae</taxon>
        <taxon>Trichosporon</taxon>
    </lineage>
</organism>
<dbReference type="VEuPathDB" id="FungiDB:A1Q1_05656"/>
<feature type="region of interest" description="Disordered" evidence="11">
    <location>
        <begin position="1"/>
        <end position="129"/>
    </location>
</feature>
<dbReference type="GO" id="GO:0000209">
    <property type="term" value="P:protein polyubiquitination"/>
    <property type="evidence" value="ECO:0007669"/>
    <property type="project" value="TreeGrafter"/>
</dbReference>
<dbReference type="HOGENOM" id="CLU_003224_2_1_1"/>
<evidence type="ECO:0000313" key="14">
    <source>
        <dbReference type="Proteomes" id="UP000002748"/>
    </source>
</evidence>
<dbReference type="PROSITE" id="PS51698">
    <property type="entry name" value="U_BOX"/>
    <property type="match status" value="1"/>
</dbReference>
<evidence type="ECO:0000256" key="8">
    <source>
        <dbReference type="ARBA" id="ARBA00022679"/>
    </source>
</evidence>
<evidence type="ECO:0000256" key="7">
    <source>
        <dbReference type="ARBA" id="ARBA00022490"/>
    </source>
</evidence>
<dbReference type="GO" id="GO:0005634">
    <property type="term" value="C:nucleus"/>
    <property type="evidence" value="ECO:0007669"/>
    <property type="project" value="UniProtKB-SubCell"/>
</dbReference>
<evidence type="ECO:0000256" key="9">
    <source>
        <dbReference type="ARBA" id="ARBA00022786"/>
    </source>
</evidence>
<dbReference type="GO" id="GO:0034450">
    <property type="term" value="F:ubiquitin-ubiquitin ligase activity"/>
    <property type="evidence" value="ECO:0007669"/>
    <property type="project" value="InterPro"/>
</dbReference>
<dbReference type="GeneID" id="25989168"/>
<gene>
    <name evidence="13" type="ORF">A1Q1_05656</name>
</gene>
<feature type="compositionally biased region" description="Pro residues" evidence="11">
    <location>
        <begin position="75"/>
        <end position="100"/>
    </location>
</feature>